<gene>
    <name evidence="2" type="ORF">OXH55_00195</name>
</gene>
<feature type="transmembrane region" description="Helical" evidence="1">
    <location>
        <begin position="6"/>
        <end position="22"/>
    </location>
</feature>
<keyword evidence="1" id="KW-0472">Membrane</keyword>
<feature type="transmembrane region" description="Helical" evidence="1">
    <location>
        <begin position="29"/>
        <end position="48"/>
    </location>
</feature>
<organism evidence="2 3">
    <name type="scientific">Clostridium ganghwense</name>
    <dbReference type="NCBI Taxonomy" id="312089"/>
    <lineage>
        <taxon>Bacteria</taxon>
        <taxon>Bacillati</taxon>
        <taxon>Bacillota</taxon>
        <taxon>Clostridia</taxon>
        <taxon>Eubacteriales</taxon>
        <taxon>Clostridiaceae</taxon>
        <taxon>Clostridium</taxon>
    </lineage>
</organism>
<reference evidence="2" key="1">
    <citation type="submission" date="2022-12" db="EMBL/GenBank/DDBJ databases">
        <authorList>
            <person name="Wang J."/>
        </authorList>
    </citation>
    <scope>NUCLEOTIDE SEQUENCE</scope>
    <source>
        <strain evidence="2">HY-42-06</strain>
    </source>
</reference>
<proteinExistence type="predicted"/>
<protein>
    <submittedName>
        <fullName evidence="2">Uncharacterized protein</fullName>
    </submittedName>
</protein>
<name>A0ABT4CJG8_9CLOT</name>
<dbReference type="RefSeq" id="WP_268047389.1">
    <property type="nucleotide sequence ID" value="NZ_JAPQES010000001.1"/>
</dbReference>
<evidence type="ECO:0000313" key="3">
    <source>
        <dbReference type="Proteomes" id="UP001079657"/>
    </source>
</evidence>
<comment type="caution">
    <text evidence="2">The sequence shown here is derived from an EMBL/GenBank/DDBJ whole genome shotgun (WGS) entry which is preliminary data.</text>
</comment>
<dbReference type="Proteomes" id="UP001079657">
    <property type="component" value="Unassembled WGS sequence"/>
</dbReference>
<sequence length="67" mass="8008">MTHSILILYFLFGIFEVATLYKNNKNRELFLYTFLLLLTLVIGTMAYLELIPRHFARVVEFLVKFFT</sequence>
<dbReference type="EMBL" id="JAPQES010000001">
    <property type="protein sequence ID" value="MCY6369063.1"/>
    <property type="molecule type" value="Genomic_DNA"/>
</dbReference>
<evidence type="ECO:0000256" key="1">
    <source>
        <dbReference type="SAM" id="Phobius"/>
    </source>
</evidence>
<keyword evidence="3" id="KW-1185">Reference proteome</keyword>
<keyword evidence="1" id="KW-0812">Transmembrane</keyword>
<evidence type="ECO:0000313" key="2">
    <source>
        <dbReference type="EMBL" id="MCY6369063.1"/>
    </source>
</evidence>
<keyword evidence="1" id="KW-1133">Transmembrane helix</keyword>
<accession>A0ABT4CJG8</accession>